<proteinExistence type="predicted"/>
<dbReference type="GeneID" id="20227072"/>
<reference evidence="1 2" key="1">
    <citation type="journal article" date="2011" name="Proc. Natl. Acad. Sci. U.S.A.">
        <title>Niche of harmful alga Aureococcus anophagefferens revealed through ecogenomics.</title>
        <authorList>
            <person name="Gobler C.J."/>
            <person name="Berry D.L."/>
            <person name="Dyhrman S.T."/>
            <person name="Wilhelm S.W."/>
            <person name="Salamov A."/>
            <person name="Lobanov A.V."/>
            <person name="Zhang Y."/>
            <person name="Collier J.L."/>
            <person name="Wurch L.L."/>
            <person name="Kustka A.B."/>
            <person name="Dill B.D."/>
            <person name="Shah M."/>
            <person name="VerBerkmoes N.C."/>
            <person name="Kuo A."/>
            <person name="Terry A."/>
            <person name="Pangilinan J."/>
            <person name="Lindquist E.A."/>
            <person name="Lucas S."/>
            <person name="Paulsen I.T."/>
            <person name="Hattenrath-Lehmann T.K."/>
            <person name="Talmage S.C."/>
            <person name="Walker E.A."/>
            <person name="Koch F."/>
            <person name="Burson A.M."/>
            <person name="Marcoval M.A."/>
            <person name="Tang Y.Z."/>
            <person name="Lecleir G.R."/>
            <person name="Coyne K.J."/>
            <person name="Berg G.M."/>
            <person name="Bertrand E.M."/>
            <person name="Saito M.A."/>
            <person name="Gladyshev V.N."/>
            <person name="Grigoriev I.V."/>
        </authorList>
    </citation>
    <scope>NUCLEOTIDE SEQUENCE [LARGE SCALE GENOMIC DNA]</scope>
    <source>
        <strain evidence="2">CCMP 1984</strain>
    </source>
</reference>
<accession>F0YQZ9</accession>
<dbReference type="Proteomes" id="UP000002729">
    <property type="component" value="Unassembled WGS sequence"/>
</dbReference>
<feature type="non-terminal residue" evidence="1">
    <location>
        <position position="458"/>
    </location>
</feature>
<protein>
    <submittedName>
        <fullName evidence="1">Uncharacterized protein</fullName>
    </submittedName>
</protein>
<organism evidence="2">
    <name type="scientific">Aureococcus anophagefferens</name>
    <name type="common">Harmful bloom alga</name>
    <dbReference type="NCBI Taxonomy" id="44056"/>
    <lineage>
        <taxon>Eukaryota</taxon>
        <taxon>Sar</taxon>
        <taxon>Stramenopiles</taxon>
        <taxon>Ochrophyta</taxon>
        <taxon>Pelagophyceae</taxon>
        <taxon>Pelagomonadales</taxon>
        <taxon>Pelagomonadaceae</taxon>
        <taxon>Aureococcus</taxon>
    </lineage>
</organism>
<evidence type="ECO:0000313" key="2">
    <source>
        <dbReference type="Proteomes" id="UP000002729"/>
    </source>
</evidence>
<keyword evidence="2" id="KW-1185">Reference proteome</keyword>
<sequence>MAEVPVPPLTFGSIELQRNDQVARLRQSYEDDKKEKRKRQGEVRLKKAKASLDLEANETPVLTELHALQDFEKGDTFSSRVSAAIAAKGMFEKLHVIACREKFDLQNIVFQCACGDKACAKVRILRQSDSSWKVTYLTARRTHSCVSKPLVSKRCTNYNSEDFAGLIASNANKHDGIKPKVAIPLMQRYIYKTLNPKSSFVQRACEFARNIIKPGGEMTDQVANLPIVCAAFRKKGWTVEFETVTSKEMQKKLCEAMKKEHDTSERAKKKDDAKHKVTLFKKSTVPKLEKDVKYVVHISIAPPGLVTLHNASILSITSSDFAHAKGASMSQYGLRVSIETSLGMVNDLMATLSWGNENEDAWKMMNEATKSAIPGFDCESQVDIFDGSKGALNAHHACFDEVKLFADSYHVTENIKDKPSLRDNLDQYISALKAPTGVQLAKKLLAMDSDLKEYLSKR</sequence>
<dbReference type="AlphaFoldDB" id="F0YQZ9"/>
<name>F0YQZ9_AURAN</name>
<dbReference type="InParanoid" id="F0YQZ9"/>
<dbReference type="KEGG" id="aaf:AURANDRAFT_68860"/>
<dbReference type="RefSeq" id="XP_009042840.1">
    <property type="nucleotide sequence ID" value="XM_009044592.1"/>
</dbReference>
<dbReference type="EMBL" id="GL833509">
    <property type="protein sequence ID" value="EGB02461.1"/>
    <property type="molecule type" value="Genomic_DNA"/>
</dbReference>
<gene>
    <name evidence="1" type="ORF">AURANDRAFT_68860</name>
</gene>
<evidence type="ECO:0000313" key="1">
    <source>
        <dbReference type="EMBL" id="EGB02461.1"/>
    </source>
</evidence>